<reference evidence="6" key="1">
    <citation type="journal article" date="2019" name="Int. J. Syst. Evol. Microbiol.">
        <title>The Global Catalogue of Microorganisms (GCM) 10K type strain sequencing project: providing services to taxonomists for standard genome sequencing and annotation.</title>
        <authorList>
            <consortium name="The Broad Institute Genomics Platform"/>
            <consortium name="The Broad Institute Genome Sequencing Center for Infectious Disease"/>
            <person name="Wu L."/>
            <person name="Ma J."/>
        </authorList>
    </citation>
    <scope>NUCLEOTIDE SEQUENCE [LARGE SCALE GENOMIC DNA]</scope>
    <source>
        <strain evidence="6">JCM 9458</strain>
    </source>
</reference>
<dbReference type="PANTHER" id="PTHR46796:SF6">
    <property type="entry name" value="ARAC SUBFAMILY"/>
    <property type="match status" value="1"/>
</dbReference>
<dbReference type="InterPro" id="IPR035418">
    <property type="entry name" value="AraC-bd_2"/>
</dbReference>
<dbReference type="Proteomes" id="UP001501676">
    <property type="component" value="Unassembled WGS sequence"/>
</dbReference>
<comment type="caution">
    <text evidence="5">The sequence shown here is derived from an EMBL/GenBank/DDBJ whole genome shotgun (WGS) entry which is preliminary data.</text>
</comment>
<dbReference type="InterPro" id="IPR050204">
    <property type="entry name" value="AraC_XylS_family_regulators"/>
</dbReference>
<sequence length="316" mass="34382">MNAAAPAGRVLEGYIGSRPGDPEPVRDRILLRSQGTFPAISRRLRLGDVDLCLFEGADVDVTPCAPASADRSWTDARGMVLGHVVSGEVQIAQDGREVVLAPGQVALYDAVTPYRIRAAWQHRYLIAHIRGRALRMRREDRDALVARDLSAFCAAAALAGLVGGLIVDDRRRPVQAAGQYLGDAIVACVHAIVAEARGTGGGPRSALLFAELVGWLETHLADPGLTTERLAAAHYLSPRYVRKLFAHHDTTVTGYLRLRRLERIRDELLQPGSADVPVSAIAARWGFAEPSVFSRAFTRQFGRGPQRFRKDAIGPE</sequence>
<dbReference type="Pfam" id="PF14525">
    <property type="entry name" value="AraC_binding_2"/>
    <property type="match status" value="1"/>
</dbReference>
<dbReference type="SMART" id="SM00342">
    <property type="entry name" value="HTH_ARAC"/>
    <property type="match status" value="1"/>
</dbReference>
<dbReference type="EMBL" id="BAAAYN010000006">
    <property type="protein sequence ID" value="GAA3383713.1"/>
    <property type="molecule type" value="Genomic_DNA"/>
</dbReference>
<evidence type="ECO:0000259" key="4">
    <source>
        <dbReference type="PROSITE" id="PS01124"/>
    </source>
</evidence>
<dbReference type="Pfam" id="PF12833">
    <property type="entry name" value="HTH_18"/>
    <property type="match status" value="1"/>
</dbReference>
<keyword evidence="3" id="KW-0804">Transcription</keyword>
<protein>
    <submittedName>
        <fullName evidence="5">Helix-turn-helix domain-containing protein</fullName>
    </submittedName>
</protein>
<keyword evidence="6" id="KW-1185">Reference proteome</keyword>
<accession>A0ABP6SS91</accession>
<proteinExistence type="predicted"/>
<dbReference type="PANTHER" id="PTHR46796">
    <property type="entry name" value="HTH-TYPE TRANSCRIPTIONAL ACTIVATOR RHAS-RELATED"/>
    <property type="match status" value="1"/>
</dbReference>
<feature type="domain" description="HTH araC/xylS-type" evidence="4">
    <location>
        <begin position="210"/>
        <end position="311"/>
    </location>
</feature>
<evidence type="ECO:0000256" key="3">
    <source>
        <dbReference type="ARBA" id="ARBA00023163"/>
    </source>
</evidence>
<evidence type="ECO:0000313" key="5">
    <source>
        <dbReference type="EMBL" id="GAA3383713.1"/>
    </source>
</evidence>
<evidence type="ECO:0000256" key="2">
    <source>
        <dbReference type="ARBA" id="ARBA00023125"/>
    </source>
</evidence>
<evidence type="ECO:0000256" key="1">
    <source>
        <dbReference type="ARBA" id="ARBA00023015"/>
    </source>
</evidence>
<dbReference type="Gene3D" id="1.10.10.60">
    <property type="entry name" value="Homeodomain-like"/>
    <property type="match status" value="1"/>
</dbReference>
<keyword evidence="1" id="KW-0805">Transcription regulation</keyword>
<dbReference type="InterPro" id="IPR009057">
    <property type="entry name" value="Homeodomain-like_sf"/>
</dbReference>
<dbReference type="RefSeq" id="WP_345726828.1">
    <property type="nucleotide sequence ID" value="NZ_BAAAYN010000006.1"/>
</dbReference>
<name>A0ABP6SS91_9ACTN</name>
<dbReference type="SUPFAM" id="SSF46689">
    <property type="entry name" value="Homeodomain-like"/>
    <property type="match status" value="1"/>
</dbReference>
<dbReference type="PROSITE" id="PS01124">
    <property type="entry name" value="HTH_ARAC_FAMILY_2"/>
    <property type="match status" value="1"/>
</dbReference>
<gene>
    <name evidence="5" type="ORF">GCM10020369_10670</name>
</gene>
<evidence type="ECO:0000313" key="6">
    <source>
        <dbReference type="Proteomes" id="UP001501676"/>
    </source>
</evidence>
<organism evidence="5 6">
    <name type="scientific">Cryptosporangium minutisporangium</name>
    <dbReference type="NCBI Taxonomy" id="113569"/>
    <lineage>
        <taxon>Bacteria</taxon>
        <taxon>Bacillati</taxon>
        <taxon>Actinomycetota</taxon>
        <taxon>Actinomycetes</taxon>
        <taxon>Cryptosporangiales</taxon>
        <taxon>Cryptosporangiaceae</taxon>
        <taxon>Cryptosporangium</taxon>
    </lineage>
</organism>
<keyword evidence="2" id="KW-0238">DNA-binding</keyword>
<dbReference type="InterPro" id="IPR018060">
    <property type="entry name" value="HTH_AraC"/>
</dbReference>